<evidence type="ECO:0008006" key="3">
    <source>
        <dbReference type="Google" id="ProtNLM"/>
    </source>
</evidence>
<proteinExistence type="predicted"/>
<dbReference type="Gene3D" id="3.40.109.40">
    <property type="match status" value="1"/>
</dbReference>
<evidence type="ECO:0000313" key="1">
    <source>
        <dbReference type="EMBL" id="HIX46380.1"/>
    </source>
</evidence>
<protein>
    <recommendedName>
        <fullName evidence="3">AdoMet activation domain-containing protein</fullName>
    </recommendedName>
</protein>
<dbReference type="EMBL" id="DXFD01000026">
    <property type="protein sequence ID" value="HIX46380.1"/>
    <property type="molecule type" value="Genomic_DNA"/>
</dbReference>
<organism evidence="1 2">
    <name type="scientific">Candidatus Borkfalkia faecigallinarum</name>
    <dbReference type="NCBI Taxonomy" id="2838509"/>
    <lineage>
        <taxon>Bacteria</taxon>
        <taxon>Bacillati</taxon>
        <taxon>Bacillota</taxon>
        <taxon>Clostridia</taxon>
        <taxon>Christensenellales</taxon>
        <taxon>Christensenellaceae</taxon>
        <taxon>Candidatus Borkfalkia</taxon>
    </lineage>
</organism>
<accession>A0A9D1VTM4</accession>
<dbReference type="AlphaFoldDB" id="A0A9D1VTM4"/>
<dbReference type="GO" id="GO:0008705">
    <property type="term" value="F:methionine synthase activity"/>
    <property type="evidence" value="ECO:0007669"/>
    <property type="project" value="InterPro"/>
</dbReference>
<gene>
    <name evidence="1" type="ORF">H9737_01650</name>
</gene>
<dbReference type="InterPro" id="IPR037010">
    <property type="entry name" value="VitB12-dep_Met_synth_activ_sf"/>
</dbReference>
<evidence type="ECO:0000313" key="2">
    <source>
        <dbReference type="Proteomes" id="UP000824249"/>
    </source>
</evidence>
<sequence length="215" mass="23547">MQVDRAEFLRYLGWRGQETDEALLQKLDEAARRCLEIAQPRSTVRRFPLDGDLCLGGTGFVLEGRDVRAHLAGCHEVYLFAATIGIAAERELARLSARGAYEALLFDTACSCAIESYCDDVCEDLQKSCARRLLPRFSCGYGDFPLQAQRDICRLLRTDTAIGLCCDESCLLTPRKSVTAVVGITDEPPAPAAQRACGSCAACKHTGCAFRRKDG</sequence>
<dbReference type="SUPFAM" id="SSF56507">
    <property type="entry name" value="Methionine synthase activation domain-like"/>
    <property type="match status" value="1"/>
</dbReference>
<comment type="caution">
    <text evidence="1">The sequence shown here is derived from an EMBL/GenBank/DDBJ whole genome shotgun (WGS) entry which is preliminary data.</text>
</comment>
<dbReference type="Proteomes" id="UP000824249">
    <property type="component" value="Unassembled WGS sequence"/>
</dbReference>
<reference evidence="1" key="2">
    <citation type="submission" date="2021-04" db="EMBL/GenBank/DDBJ databases">
        <authorList>
            <person name="Gilroy R."/>
        </authorList>
    </citation>
    <scope>NUCLEOTIDE SEQUENCE</scope>
    <source>
        <strain evidence="1">26628</strain>
    </source>
</reference>
<reference evidence="1" key="1">
    <citation type="journal article" date="2021" name="PeerJ">
        <title>Extensive microbial diversity within the chicken gut microbiome revealed by metagenomics and culture.</title>
        <authorList>
            <person name="Gilroy R."/>
            <person name="Ravi A."/>
            <person name="Getino M."/>
            <person name="Pursley I."/>
            <person name="Horton D.L."/>
            <person name="Alikhan N.F."/>
            <person name="Baker D."/>
            <person name="Gharbi K."/>
            <person name="Hall N."/>
            <person name="Watson M."/>
            <person name="Adriaenssens E.M."/>
            <person name="Foster-Nyarko E."/>
            <person name="Jarju S."/>
            <person name="Secka A."/>
            <person name="Antonio M."/>
            <person name="Oren A."/>
            <person name="Chaudhuri R.R."/>
            <person name="La Ragione R."/>
            <person name="Hildebrand F."/>
            <person name="Pallen M.J."/>
        </authorList>
    </citation>
    <scope>NUCLEOTIDE SEQUENCE</scope>
    <source>
        <strain evidence="1">26628</strain>
    </source>
</reference>
<name>A0A9D1VTM4_9FIRM</name>